<evidence type="ECO:0000259" key="1">
    <source>
        <dbReference type="PROSITE" id="PS50181"/>
    </source>
</evidence>
<feature type="domain" description="F-box" evidence="1">
    <location>
        <begin position="2"/>
        <end position="48"/>
    </location>
</feature>
<protein>
    <recommendedName>
        <fullName evidence="1">F-box domain-containing protein</fullName>
    </recommendedName>
</protein>
<dbReference type="CDD" id="cd09917">
    <property type="entry name" value="F-box_SF"/>
    <property type="match status" value="1"/>
</dbReference>
<organism evidence="2 3">
    <name type="scientific">Fomitopsis schrenkii</name>
    <name type="common">Brown rot fungus</name>
    <dbReference type="NCBI Taxonomy" id="2126942"/>
    <lineage>
        <taxon>Eukaryota</taxon>
        <taxon>Fungi</taxon>
        <taxon>Dikarya</taxon>
        <taxon>Basidiomycota</taxon>
        <taxon>Agaricomycotina</taxon>
        <taxon>Agaricomycetes</taxon>
        <taxon>Polyporales</taxon>
        <taxon>Fomitopsis</taxon>
    </lineage>
</organism>
<evidence type="ECO:0000313" key="2">
    <source>
        <dbReference type="EMBL" id="EPS96456.1"/>
    </source>
</evidence>
<dbReference type="InterPro" id="IPR036047">
    <property type="entry name" value="F-box-like_dom_sf"/>
</dbReference>
<dbReference type="EMBL" id="KE504188">
    <property type="protein sequence ID" value="EPS96456.1"/>
    <property type="molecule type" value="Genomic_DNA"/>
</dbReference>
<dbReference type="HOGENOM" id="CLU_007279_0_0_1"/>
<keyword evidence="3" id="KW-1185">Reference proteome</keyword>
<dbReference type="SUPFAM" id="SSF81383">
    <property type="entry name" value="F-box domain"/>
    <property type="match status" value="1"/>
</dbReference>
<evidence type="ECO:0000313" key="3">
    <source>
        <dbReference type="Proteomes" id="UP000015241"/>
    </source>
</evidence>
<dbReference type="InParanoid" id="S8DT72"/>
<sequence length="559" mass="62388">MSSLFLRLPTELIVRILSHLPCPVLLSLTSTSRFFRELIDTDTGLQYDVELFAAAMLHNPAPEARYTLAECLRLLKSREHAWHRLEFSTVLEIPVPHPPSSIYDLTGGIFLLGESYSRTLPTWRPTDATRHVDLRAALLSSGTYDVFDRPWRRIDVKSKTMDVGIAAQEHDLMAIVTYDFLNANQFLAEMKVHLIKISTGEYHPAASQPVIDLPRMPFLPGNCSVSIEIVGDTLGVLFNLSRFLHGLGAGPAIKFFLYNWKTGKMRFSKTADGPEYNAFCFLSPDVIVLPNASQSSLELYSLTSPTSDAAEPAELEITCSLALPRVAPNAVIHRIWCRAEPNALATRVGTFASAPFFSDPAQAIIIFNVVAQDMNDGMLHYLSFVVHRAALLAHLPAPPTSPPSSPSPSPPPVTEWAAWGPRVCLWIDGDALAIRWITVTCGQRFVVVRRESPKPLQVYDFNARAVRRRHADARAAGRLVRESAHSESAVDPWNGARTLFVRRATLLSTIFEEPVVSELPYAITETIEEYEYESVMMDEGVLIGVEVRIWSCRVALWFY</sequence>
<dbReference type="Proteomes" id="UP000015241">
    <property type="component" value="Unassembled WGS sequence"/>
</dbReference>
<gene>
    <name evidence="2" type="ORF">FOMPIDRAFT_47903</name>
</gene>
<accession>S8DT72</accession>
<dbReference type="OrthoDB" id="2788250at2759"/>
<dbReference type="eggNOG" id="ENOG502SM03">
    <property type="taxonomic scope" value="Eukaryota"/>
</dbReference>
<dbReference type="STRING" id="743788.S8DT72"/>
<name>S8DT72_FOMSC</name>
<dbReference type="InterPro" id="IPR001810">
    <property type="entry name" value="F-box_dom"/>
</dbReference>
<dbReference type="Pfam" id="PF12937">
    <property type="entry name" value="F-box-like"/>
    <property type="match status" value="1"/>
</dbReference>
<dbReference type="SMART" id="SM00256">
    <property type="entry name" value="FBOX"/>
    <property type="match status" value="1"/>
</dbReference>
<dbReference type="AlphaFoldDB" id="S8DT72"/>
<reference evidence="2 3" key="1">
    <citation type="journal article" date="2012" name="Science">
        <title>The Paleozoic origin of enzymatic lignin decomposition reconstructed from 31 fungal genomes.</title>
        <authorList>
            <person name="Floudas D."/>
            <person name="Binder M."/>
            <person name="Riley R."/>
            <person name="Barry K."/>
            <person name="Blanchette R.A."/>
            <person name="Henrissat B."/>
            <person name="Martinez A.T."/>
            <person name="Otillar R."/>
            <person name="Spatafora J.W."/>
            <person name="Yadav J.S."/>
            <person name="Aerts A."/>
            <person name="Benoit I."/>
            <person name="Boyd A."/>
            <person name="Carlson A."/>
            <person name="Copeland A."/>
            <person name="Coutinho P.M."/>
            <person name="de Vries R.P."/>
            <person name="Ferreira P."/>
            <person name="Findley K."/>
            <person name="Foster B."/>
            <person name="Gaskell J."/>
            <person name="Glotzer D."/>
            <person name="Gorecki P."/>
            <person name="Heitman J."/>
            <person name="Hesse C."/>
            <person name="Hori C."/>
            <person name="Igarashi K."/>
            <person name="Jurgens J.A."/>
            <person name="Kallen N."/>
            <person name="Kersten P."/>
            <person name="Kohler A."/>
            <person name="Kuees U."/>
            <person name="Kumar T.K.A."/>
            <person name="Kuo A."/>
            <person name="LaButti K."/>
            <person name="Larrondo L.F."/>
            <person name="Lindquist E."/>
            <person name="Ling A."/>
            <person name="Lombard V."/>
            <person name="Lucas S."/>
            <person name="Lundell T."/>
            <person name="Martin R."/>
            <person name="McLaughlin D.J."/>
            <person name="Morgenstern I."/>
            <person name="Morin E."/>
            <person name="Murat C."/>
            <person name="Nagy L.G."/>
            <person name="Nolan M."/>
            <person name="Ohm R.A."/>
            <person name="Patyshakuliyeva A."/>
            <person name="Rokas A."/>
            <person name="Ruiz-Duenas F.J."/>
            <person name="Sabat G."/>
            <person name="Salamov A."/>
            <person name="Samejima M."/>
            <person name="Schmutz J."/>
            <person name="Slot J.C."/>
            <person name="St John F."/>
            <person name="Stenlid J."/>
            <person name="Sun H."/>
            <person name="Sun S."/>
            <person name="Syed K."/>
            <person name="Tsang A."/>
            <person name="Wiebenga A."/>
            <person name="Young D."/>
            <person name="Pisabarro A."/>
            <person name="Eastwood D.C."/>
            <person name="Martin F."/>
            <person name="Cullen D."/>
            <person name="Grigoriev I.V."/>
            <person name="Hibbett D.S."/>
        </authorList>
    </citation>
    <scope>NUCLEOTIDE SEQUENCE</scope>
    <source>
        <strain evidence="3">FP-58527</strain>
    </source>
</reference>
<proteinExistence type="predicted"/>
<dbReference type="PROSITE" id="PS50181">
    <property type="entry name" value="FBOX"/>
    <property type="match status" value="1"/>
</dbReference>